<evidence type="ECO:0000313" key="9">
    <source>
        <dbReference type="Proteomes" id="UP000677305"/>
    </source>
</evidence>
<evidence type="ECO:0000256" key="6">
    <source>
        <dbReference type="RuleBase" id="RU003749"/>
    </source>
</evidence>
<sequence length="171" mass="19769">MEQFFYTIIYWVKKIIVKTKYNIFLILKKITNKKRKLEINGEFIKICKIFTGGGNLVSTQCKIVKRNLIVNVSEELDHHNAEIIRDKIDKLIIKHNIKCVIFDFSNTKFMDSSGIGVIMGRYKNIKNMGGNVVVTNVNTRMDRIFKLSGLYRIINSYDGVDQALKDISNIS</sequence>
<dbReference type="NCBIfam" id="TIGR00377">
    <property type="entry name" value="ant_ant_sig"/>
    <property type="match status" value="1"/>
</dbReference>
<evidence type="ECO:0000256" key="3">
    <source>
        <dbReference type="ARBA" id="ARBA00020784"/>
    </source>
</evidence>
<dbReference type="CDD" id="cd07043">
    <property type="entry name" value="STAS_anti-anti-sigma_factors"/>
    <property type="match status" value="1"/>
</dbReference>
<dbReference type="SUPFAM" id="SSF52091">
    <property type="entry name" value="SpoIIaa-like"/>
    <property type="match status" value="1"/>
</dbReference>
<evidence type="ECO:0000259" key="7">
    <source>
        <dbReference type="PROSITE" id="PS50801"/>
    </source>
</evidence>
<dbReference type="AlphaFoldDB" id="A0A8J8M8J5"/>
<dbReference type="PANTHER" id="PTHR33495:SF2">
    <property type="entry name" value="ANTI-SIGMA FACTOR ANTAGONIST TM_1081-RELATED"/>
    <property type="match status" value="1"/>
</dbReference>
<dbReference type="InterPro" id="IPR003658">
    <property type="entry name" value="Anti-sigma_ant"/>
</dbReference>
<dbReference type="GO" id="GO:0045152">
    <property type="term" value="F:antisigma factor binding"/>
    <property type="evidence" value="ECO:0007669"/>
    <property type="project" value="InterPro"/>
</dbReference>
<keyword evidence="9" id="KW-1185">Reference proteome</keyword>
<reference evidence="8 9" key="1">
    <citation type="submission" date="2020-07" db="EMBL/GenBank/DDBJ databases">
        <title>Vallitalea guaymasensis genome.</title>
        <authorList>
            <person name="Postec A."/>
        </authorList>
    </citation>
    <scope>NUCLEOTIDE SEQUENCE [LARGE SCALE GENOMIC DNA]</scope>
    <source>
        <strain evidence="8 9">Ra1766G1</strain>
    </source>
</reference>
<dbReference type="Gene3D" id="3.30.750.24">
    <property type="entry name" value="STAS domain"/>
    <property type="match status" value="1"/>
</dbReference>
<dbReference type="InterPro" id="IPR014237">
    <property type="entry name" value="Anti-sigma_F_ant"/>
</dbReference>
<keyword evidence="5" id="KW-0749">Sporulation</keyword>
<organism evidence="8 9">
    <name type="scientific">Vallitalea guaymasensis</name>
    <dbReference type="NCBI Taxonomy" id="1185412"/>
    <lineage>
        <taxon>Bacteria</taxon>
        <taxon>Bacillati</taxon>
        <taxon>Bacillota</taxon>
        <taxon>Clostridia</taxon>
        <taxon>Lachnospirales</taxon>
        <taxon>Vallitaleaceae</taxon>
        <taxon>Vallitalea</taxon>
    </lineage>
</organism>
<dbReference type="KEGG" id="vgu:HYG85_05315"/>
<evidence type="ECO:0000256" key="5">
    <source>
        <dbReference type="ARBA" id="ARBA00022969"/>
    </source>
</evidence>
<dbReference type="GO" id="GO:0030435">
    <property type="term" value="P:sporulation resulting in formation of a cellular spore"/>
    <property type="evidence" value="ECO:0007669"/>
    <property type="project" value="UniProtKB-KW"/>
</dbReference>
<dbReference type="InterPro" id="IPR036513">
    <property type="entry name" value="STAS_dom_sf"/>
</dbReference>
<dbReference type="EMBL" id="CP058561">
    <property type="protein sequence ID" value="QUH28367.1"/>
    <property type="molecule type" value="Genomic_DNA"/>
</dbReference>
<proteinExistence type="inferred from homology"/>
<evidence type="ECO:0000256" key="2">
    <source>
        <dbReference type="ARBA" id="ARBA00009013"/>
    </source>
</evidence>
<accession>A0A8J8M8J5</accession>
<dbReference type="Pfam" id="PF01740">
    <property type="entry name" value="STAS"/>
    <property type="match status" value="1"/>
</dbReference>
<dbReference type="NCBIfam" id="TIGR02886">
    <property type="entry name" value="spore_II_AA"/>
    <property type="match status" value="1"/>
</dbReference>
<comment type="similarity">
    <text evidence="2 6">Belongs to the anti-sigma-factor antagonist family.</text>
</comment>
<name>A0A8J8M8J5_9FIRM</name>
<comment type="function">
    <text evidence="1">In the phosphorylated form it could act as an anti-anti-sigma factor that counteracts SpoIIAB and thus releases sigma f from inhibition.</text>
</comment>
<keyword evidence="4" id="KW-0597">Phosphoprotein</keyword>
<feature type="domain" description="STAS" evidence="7">
    <location>
        <begin position="57"/>
        <end position="167"/>
    </location>
</feature>
<dbReference type="PROSITE" id="PS50801">
    <property type="entry name" value="STAS"/>
    <property type="match status" value="1"/>
</dbReference>
<evidence type="ECO:0000313" key="8">
    <source>
        <dbReference type="EMBL" id="QUH28367.1"/>
    </source>
</evidence>
<evidence type="ECO:0000256" key="4">
    <source>
        <dbReference type="ARBA" id="ARBA00022553"/>
    </source>
</evidence>
<protein>
    <recommendedName>
        <fullName evidence="3 6">Anti-sigma F factor antagonist</fullName>
    </recommendedName>
    <alternativeName>
        <fullName evidence="6">Stage II sporulation protein</fullName>
    </alternativeName>
</protein>
<gene>
    <name evidence="8" type="primary">spoIIAA</name>
    <name evidence="8" type="ORF">HYG85_05315</name>
</gene>
<dbReference type="PANTHER" id="PTHR33495">
    <property type="entry name" value="ANTI-SIGMA FACTOR ANTAGONIST TM_1081-RELATED-RELATED"/>
    <property type="match status" value="1"/>
</dbReference>
<dbReference type="GO" id="GO:0043856">
    <property type="term" value="F:anti-sigma factor antagonist activity"/>
    <property type="evidence" value="ECO:0007669"/>
    <property type="project" value="InterPro"/>
</dbReference>
<dbReference type="InterPro" id="IPR002645">
    <property type="entry name" value="STAS_dom"/>
</dbReference>
<dbReference type="Proteomes" id="UP000677305">
    <property type="component" value="Chromosome"/>
</dbReference>
<evidence type="ECO:0000256" key="1">
    <source>
        <dbReference type="ARBA" id="ARBA00001976"/>
    </source>
</evidence>